<dbReference type="InterPro" id="IPR032508">
    <property type="entry name" value="FecR_C"/>
</dbReference>
<sequence>MRTPLSKHTLFEYLSGRANPLEKRMTEDWLRDPENKELFYQWLMEWETMAPQFVPDQEVAVKNLLERIRDEGPFIYPEILPPVQDAEEKKRGKLFRRFFWAAAVVLLMAGSGWWYQDTLMYRTYTTAFGKTTNIYLEDGSRVVLNSNSSLKVPRLGFYGAVRKVFLAGEAEFTVSHTVDDQHFIVKTSDKFQVEVLGTQFSVFARPRGTQVALKTGSVRIDYEQNALRKNLMMKPGDLAILDHSGGVQLEKQPDPKTFAAWKEQRYVFNGTPISEISAMVEENFGMKVRADPDVYGRKITGNFKTENAEDLLKTISEVLDLKVHHLTEDSIYISNY</sequence>
<keyword evidence="1" id="KW-0472">Membrane</keyword>
<feature type="domain" description="Protein FecR C-terminal" evidence="3">
    <location>
        <begin position="265"/>
        <end position="333"/>
    </location>
</feature>
<evidence type="ECO:0000313" key="4">
    <source>
        <dbReference type="EMBL" id="CAG5005574.1"/>
    </source>
</evidence>
<dbReference type="Pfam" id="PF16344">
    <property type="entry name" value="FecR_C"/>
    <property type="match status" value="1"/>
</dbReference>
<keyword evidence="5" id="KW-1185">Reference proteome</keyword>
<dbReference type="InterPro" id="IPR006860">
    <property type="entry name" value="FecR"/>
</dbReference>
<dbReference type="Pfam" id="PF04773">
    <property type="entry name" value="FecR"/>
    <property type="match status" value="1"/>
</dbReference>
<dbReference type="Gene3D" id="3.55.50.30">
    <property type="match status" value="1"/>
</dbReference>
<reference evidence="4" key="1">
    <citation type="submission" date="2021-04" db="EMBL/GenBank/DDBJ databases">
        <authorList>
            <person name="Rodrigo-Torres L."/>
            <person name="Arahal R. D."/>
            <person name="Lucena T."/>
        </authorList>
    </citation>
    <scope>NUCLEOTIDE SEQUENCE</scope>
    <source>
        <strain evidence="4">CECT 9275</strain>
    </source>
</reference>
<protein>
    <recommendedName>
        <fullName evidence="6">FecR family protein</fullName>
    </recommendedName>
</protein>
<dbReference type="AlphaFoldDB" id="A0A916N5K2"/>
<feature type="domain" description="FecR protein" evidence="2">
    <location>
        <begin position="123"/>
        <end position="219"/>
    </location>
</feature>
<proteinExistence type="predicted"/>
<evidence type="ECO:0000313" key="5">
    <source>
        <dbReference type="Proteomes" id="UP000680038"/>
    </source>
</evidence>
<name>A0A916N5K2_9BACT</name>
<dbReference type="GO" id="GO:0016989">
    <property type="term" value="F:sigma factor antagonist activity"/>
    <property type="evidence" value="ECO:0007669"/>
    <property type="project" value="TreeGrafter"/>
</dbReference>
<accession>A0A916N5K2</accession>
<dbReference type="RefSeq" id="WP_215240085.1">
    <property type="nucleotide sequence ID" value="NZ_CAJRAF010000002.1"/>
</dbReference>
<feature type="transmembrane region" description="Helical" evidence="1">
    <location>
        <begin position="98"/>
        <end position="115"/>
    </location>
</feature>
<dbReference type="EMBL" id="CAJRAF010000002">
    <property type="protein sequence ID" value="CAG5005574.1"/>
    <property type="molecule type" value="Genomic_DNA"/>
</dbReference>
<dbReference type="Gene3D" id="2.60.120.1440">
    <property type="match status" value="1"/>
</dbReference>
<evidence type="ECO:0000256" key="1">
    <source>
        <dbReference type="SAM" id="Phobius"/>
    </source>
</evidence>
<dbReference type="PANTHER" id="PTHR30273:SF2">
    <property type="entry name" value="PROTEIN FECR"/>
    <property type="match status" value="1"/>
</dbReference>
<keyword evidence="1" id="KW-1133">Transmembrane helix</keyword>
<evidence type="ECO:0000259" key="2">
    <source>
        <dbReference type="Pfam" id="PF04773"/>
    </source>
</evidence>
<organism evidence="4 5">
    <name type="scientific">Dyadobacter helix</name>
    <dbReference type="NCBI Taxonomy" id="2822344"/>
    <lineage>
        <taxon>Bacteria</taxon>
        <taxon>Pseudomonadati</taxon>
        <taxon>Bacteroidota</taxon>
        <taxon>Cytophagia</taxon>
        <taxon>Cytophagales</taxon>
        <taxon>Spirosomataceae</taxon>
        <taxon>Dyadobacter</taxon>
    </lineage>
</organism>
<evidence type="ECO:0008006" key="6">
    <source>
        <dbReference type="Google" id="ProtNLM"/>
    </source>
</evidence>
<dbReference type="PIRSF" id="PIRSF018266">
    <property type="entry name" value="FecR"/>
    <property type="match status" value="1"/>
</dbReference>
<evidence type="ECO:0000259" key="3">
    <source>
        <dbReference type="Pfam" id="PF16344"/>
    </source>
</evidence>
<dbReference type="InterPro" id="IPR012373">
    <property type="entry name" value="Ferrdict_sens_TM"/>
</dbReference>
<dbReference type="PANTHER" id="PTHR30273">
    <property type="entry name" value="PERIPLASMIC SIGNAL SENSOR AND SIGMA FACTOR ACTIVATOR FECR-RELATED"/>
    <property type="match status" value="1"/>
</dbReference>
<keyword evidence="1" id="KW-0812">Transmembrane</keyword>
<gene>
    <name evidence="4" type="ORF">DYBT9275_03608</name>
</gene>
<comment type="caution">
    <text evidence="4">The sequence shown here is derived from an EMBL/GenBank/DDBJ whole genome shotgun (WGS) entry which is preliminary data.</text>
</comment>
<dbReference type="Proteomes" id="UP000680038">
    <property type="component" value="Unassembled WGS sequence"/>
</dbReference>